<dbReference type="Proteomes" id="UP000315295">
    <property type="component" value="Unassembled WGS sequence"/>
</dbReference>
<evidence type="ECO:0000313" key="2">
    <source>
        <dbReference type="Proteomes" id="UP000315295"/>
    </source>
</evidence>
<dbReference type="AlphaFoldDB" id="A0A540KJB7"/>
<keyword evidence="2" id="KW-1185">Reference proteome</keyword>
<organism evidence="1 2">
    <name type="scientific">Malus baccata</name>
    <name type="common">Siberian crab apple</name>
    <name type="synonym">Pyrus baccata</name>
    <dbReference type="NCBI Taxonomy" id="106549"/>
    <lineage>
        <taxon>Eukaryota</taxon>
        <taxon>Viridiplantae</taxon>
        <taxon>Streptophyta</taxon>
        <taxon>Embryophyta</taxon>
        <taxon>Tracheophyta</taxon>
        <taxon>Spermatophyta</taxon>
        <taxon>Magnoliopsida</taxon>
        <taxon>eudicotyledons</taxon>
        <taxon>Gunneridae</taxon>
        <taxon>Pentapetalae</taxon>
        <taxon>rosids</taxon>
        <taxon>fabids</taxon>
        <taxon>Rosales</taxon>
        <taxon>Rosaceae</taxon>
        <taxon>Amygdaloideae</taxon>
        <taxon>Maleae</taxon>
        <taxon>Malus</taxon>
    </lineage>
</organism>
<reference evidence="1 2" key="1">
    <citation type="journal article" date="2019" name="G3 (Bethesda)">
        <title>Sequencing of a Wild Apple (Malus baccata) Genome Unravels the Differences Between Cultivated and Wild Apple Species Regarding Disease Resistance and Cold Tolerance.</title>
        <authorList>
            <person name="Chen X."/>
        </authorList>
    </citation>
    <scope>NUCLEOTIDE SEQUENCE [LARGE SCALE GENOMIC DNA]</scope>
    <source>
        <strain evidence="2">cv. Shandingzi</strain>
        <tissue evidence="1">Leaves</tissue>
    </source>
</reference>
<gene>
    <name evidence="1" type="ORF">C1H46_040178</name>
</gene>
<evidence type="ECO:0000313" key="1">
    <source>
        <dbReference type="EMBL" id="TQD74287.1"/>
    </source>
</evidence>
<dbReference type="EMBL" id="VIEB01001199">
    <property type="protein sequence ID" value="TQD74287.1"/>
    <property type="molecule type" value="Genomic_DNA"/>
</dbReference>
<sequence>MELGAIKRSSSALKIQVNESYSTVYAAGERKGSKLLISKKTVVPFVSMRLPSPILFVRQVALLTVSLLGYPRVDHCRRLCFQFFLTFPSVCTSLSHSAVFSPLISHSSSDSPSLTKEP</sequence>
<protein>
    <submittedName>
        <fullName evidence="1">Uncharacterized protein</fullName>
    </submittedName>
</protein>
<proteinExistence type="predicted"/>
<name>A0A540KJB7_MALBA</name>
<comment type="caution">
    <text evidence="1">The sequence shown here is derived from an EMBL/GenBank/DDBJ whole genome shotgun (WGS) entry which is preliminary data.</text>
</comment>
<accession>A0A540KJB7</accession>